<dbReference type="SUPFAM" id="SSF103473">
    <property type="entry name" value="MFS general substrate transporter"/>
    <property type="match status" value="1"/>
</dbReference>
<dbReference type="GeneID" id="30178734"/>
<evidence type="ECO:0000256" key="6">
    <source>
        <dbReference type="ARBA" id="ARBA00037968"/>
    </source>
</evidence>
<feature type="transmembrane region" description="Helical" evidence="7">
    <location>
        <begin position="141"/>
        <end position="162"/>
    </location>
</feature>
<feature type="transmembrane region" description="Helical" evidence="7">
    <location>
        <begin position="307"/>
        <end position="331"/>
    </location>
</feature>
<evidence type="ECO:0000256" key="7">
    <source>
        <dbReference type="SAM" id="Phobius"/>
    </source>
</evidence>
<dbReference type="PANTHER" id="PTHR43791">
    <property type="entry name" value="PERMEASE-RELATED"/>
    <property type="match status" value="1"/>
</dbReference>
<evidence type="ECO:0000256" key="2">
    <source>
        <dbReference type="ARBA" id="ARBA00022448"/>
    </source>
</evidence>
<keyword evidence="10" id="KW-1185">Reference proteome</keyword>
<feature type="transmembrane region" description="Helical" evidence="7">
    <location>
        <begin position="43"/>
        <end position="61"/>
    </location>
</feature>
<keyword evidence="4 7" id="KW-1133">Transmembrane helix</keyword>
<evidence type="ECO:0000256" key="1">
    <source>
        <dbReference type="ARBA" id="ARBA00004141"/>
    </source>
</evidence>
<keyword evidence="3 7" id="KW-0812">Transmembrane</keyword>
<proteinExistence type="inferred from homology"/>
<dbReference type="GO" id="GO:0016020">
    <property type="term" value="C:membrane"/>
    <property type="evidence" value="ECO:0007669"/>
    <property type="project" value="UniProtKB-SubCell"/>
</dbReference>
<evidence type="ECO:0000256" key="5">
    <source>
        <dbReference type="ARBA" id="ARBA00023136"/>
    </source>
</evidence>
<dbReference type="InterPro" id="IPR020846">
    <property type="entry name" value="MFS_dom"/>
</dbReference>
<dbReference type="Proteomes" id="UP000094455">
    <property type="component" value="Unassembled WGS sequence"/>
</dbReference>
<name>A0A1E3ND59_9ASCO</name>
<dbReference type="InterPro" id="IPR011701">
    <property type="entry name" value="MFS"/>
</dbReference>
<evidence type="ECO:0000256" key="4">
    <source>
        <dbReference type="ARBA" id="ARBA00022989"/>
    </source>
</evidence>
<feature type="transmembrane region" description="Helical" evidence="7">
    <location>
        <begin position="82"/>
        <end position="104"/>
    </location>
</feature>
<evidence type="ECO:0000313" key="9">
    <source>
        <dbReference type="EMBL" id="ODQ44059.1"/>
    </source>
</evidence>
<feature type="transmembrane region" description="Helical" evidence="7">
    <location>
        <begin position="337"/>
        <end position="357"/>
    </location>
</feature>
<comment type="similarity">
    <text evidence="6">Belongs to the major facilitator superfamily. Allantoate permease family.</text>
</comment>
<reference evidence="9 10" key="1">
    <citation type="journal article" date="2016" name="Proc. Natl. Acad. Sci. U.S.A.">
        <title>Comparative genomics of biotechnologically important yeasts.</title>
        <authorList>
            <person name="Riley R."/>
            <person name="Haridas S."/>
            <person name="Wolfe K.H."/>
            <person name="Lopes M.R."/>
            <person name="Hittinger C.T."/>
            <person name="Goeker M."/>
            <person name="Salamov A.A."/>
            <person name="Wisecaver J.H."/>
            <person name="Long T.M."/>
            <person name="Calvey C.H."/>
            <person name="Aerts A.L."/>
            <person name="Barry K.W."/>
            <person name="Choi C."/>
            <person name="Clum A."/>
            <person name="Coughlan A.Y."/>
            <person name="Deshpande S."/>
            <person name="Douglass A.P."/>
            <person name="Hanson S.J."/>
            <person name="Klenk H.-P."/>
            <person name="LaButti K.M."/>
            <person name="Lapidus A."/>
            <person name="Lindquist E.A."/>
            <person name="Lipzen A.M."/>
            <person name="Meier-Kolthoff J.P."/>
            <person name="Ohm R.A."/>
            <person name="Otillar R.P."/>
            <person name="Pangilinan J.L."/>
            <person name="Peng Y."/>
            <person name="Rokas A."/>
            <person name="Rosa C.A."/>
            <person name="Scheuner C."/>
            <person name="Sibirny A.A."/>
            <person name="Slot J.C."/>
            <person name="Stielow J.B."/>
            <person name="Sun H."/>
            <person name="Kurtzman C.P."/>
            <person name="Blackwell M."/>
            <person name="Grigoriev I.V."/>
            <person name="Jeffries T.W."/>
        </authorList>
    </citation>
    <scope>NUCLEOTIDE SEQUENCE [LARGE SCALE GENOMIC DNA]</scope>
    <source>
        <strain evidence="9 10">NRRL Y-2026</strain>
    </source>
</reference>
<evidence type="ECO:0000259" key="8">
    <source>
        <dbReference type="PROSITE" id="PS50850"/>
    </source>
</evidence>
<dbReference type="Pfam" id="PF07690">
    <property type="entry name" value="MFS_1"/>
    <property type="match status" value="1"/>
</dbReference>
<dbReference type="InterPro" id="IPR036259">
    <property type="entry name" value="MFS_trans_sf"/>
</dbReference>
<dbReference type="FunFam" id="1.20.1250.20:FF:000064">
    <property type="entry name" value="MFS allantoate transporter"/>
    <property type="match status" value="1"/>
</dbReference>
<evidence type="ECO:0000256" key="3">
    <source>
        <dbReference type="ARBA" id="ARBA00022692"/>
    </source>
</evidence>
<sequence length="487" mass="53974">MEKPANAADDGTDKFSLVEDTTSLDENVSIEAGKLPFKLKWKIDFMIMPFFIAIYFLQFLDKSLLNYAAIMGIKKNLHGNQFANLGTIFYVGFVATEPIAAYLIQKLPVAKYLGVNICCWGAVVAFHACTETYAGLMIVRVLLGIFEASVACCLIIIMGMWWTKPEQSRRTCVWFMQIGVAQIVGSLLSFGFQHVHSTSIASWQIMFIFMGIITFIVGVLTIIFLPDNPLSCKYLSEAEKAIVLDHIRGNNIGLENRTYKFYQVKEMLCEVETWIMFLIVVFSLTDGGGLNVFSSQIIKTFGFSNEISAIIQIPIGFVSIVSAVLCCWVTSFTGEYALMLAFVTAPSILGAALFMALGEQYRVGKLFGVYLLGSNGAVVALAYAWNASNTSGHTKRTAKNAMTLMAFCIGNLIGPQLFQAKDAPAYTPAKIVLLVFLAGAFCLSVLLRAVVLRENRRRDKLYGVHGARDVLAMDLTDRENTTFRYIY</sequence>
<feature type="transmembrane region" description="Helical" evidence="7">
    <location>
        <begin position="431"/>
        <end position="451"/>
    </location>
</feature>
<dbReference type="STRING" id="763406.A0A1E3ND59"/>
<feature type="transmembrane region" description="Helical" evidence="7">
    <location>
        <begin position="205"/>
        <end position="225"/>
    </location>
</feature>
<dbReference type="GO" id="GO:0022857">
    <property type="term" value="F:transmembrane transporter activity"/>
    <property type="evidence" value="ECO:0007669"/>
    <property type="project" value="InterPro"/>
</dbReference>
<feature type="transmembrane region" description="Helical" evidence="7">
    <location>
        <begin position="274"/>
        <end position="295"/>
    </location>
</feature>
<gene>
    <name evidence="9" type="ORF">PICMEDRAFT_18536</name>
</gene>
<protein>
    <recommendedName>
        <fullName evidence="8">Major facilitator superfamily (MFS) profile domain-containing protein</fullName>
    </recommendedName>
</protein>
<feature type="transmembrane region" description="Helical" evidence="7">
    <location>
        <begin position="174"/>
        <end position="193"/>
    </location>
</feature>
<dbReference type="Gene3D" id="1.20.1250.20">
    <property type="entry name" value="MFS general substrate transporter like domains"/>
    <property type="match status" value="2"/>
</dbReference>
<dbReference type="PROSITE" id="PS50850">
    <property type="entry name" value="MFS"/>
    <property type="match status" value="1"/>
</dbReference>
<comment type="subcellular location">
    <subcellularLocation>
        <location evidence="1">Membrane</location>
        <topology evidence="1">Multi-pass membrane protein</topology>
    </subcellularLocation>
</comment>
<dbReference type="AlphaFoldDB" id="A0A1E3ND59"/>
<keyword evidence="2" id="KW-0813">Transport</keyword>
<accession>A0A1E3ND59</accession>
<keyword evidence="5 7" id="KW-0472">Membrane</keyword>
<dbReference type="OrthoDB" id="6730379at2759"/>
<dbReference type="RefSeq" id="XP_019015172.1">
    <property type="nucleotide sequence ID" value="XM_019162047.1"/>
</dbReference>
<dbReference type="PANTHER" id="PTHR43791:SF40">
    <property type="entry name" value="THIAMINE PATHWAY TRANSPORTER THI73"/>
    <property type="match status" value="1"/>
</dbReference>
<feature type="domain" description="Major facilitator superfamily (MFS) profile" evidence="8">
    <location>
        <begin position="47"/>
        <end position="456"/>
    </location>
</feature>
<feature type="transmembrane region" description="Helical" evidence="7">
    <location>
        <begin position="366"/>
        <end position="385"/>
    </location>
</feature>
<dbReference type="EMBL" id="KV454009">
    <property type="protein sequence ID" value="ODQ44059.1"/>
    <property type="molecule type" value="Genomic_DNA"/>
</dbReference>
<organism evidence="9 10">
    <name type="scientific">Pichia membranifaciens NRRL Y-2026</name>
    <dbReference type="NCBI Taxonomy" id="763406"/>
    <lineage>
        <taxon>Eukaryota</taxon>
        <taxon>Fungi</taxon>
        <taxon>Dikarya</taxon>
        <taxon>Ascomycota</taxon>
        <taxon>Saccharomycotina</taxon>
        <taxon>Pichiomycetes</taxon>
        <taxon>Pichiales</taxon>
        <taxon>Pichiaceae</taxon>
        <taxon>Pichia</taxon>
    </lineage>
</organism>
<evidence type="ECO:0000313" key="10">
    <source>
        <dbReference type="Proteomes" id="UP000094455"/>
    </source>
</evidence>